<dbReference type="STRING" id="290338.CKO_01865"/>
<dbReference type="Pfam" id="PF20356">
    <property type="entry name" value="DUF6651"/>
    <property type="match status" value="1"/>
</dbReference>
<accession>A8AHM9</accession>
<dbReference type="AlphaFoldDB" id="A8AHM9"/>
<sequence>MQRSDDQIKGNNMKLKTVEVNGKHYAEVDANGLPVYVHDDGKEIGFDAAQAVSKISALNGEAKSHREAKEAVETKLAAFSGIEDPKKALEAIEMMTKIDQKKLIDAGAVDQVKAEITKSFQAQLDEANNKSKTLEGQLYDSMIGGSFTGSKFITDKIAIPADLLQARFGQSFKVEEGKVVAYDGTGNKIYSRSKPGELASFDEALEFLVEQYPQKDHILKASGNNGGGSRTTQHDAGQKTMKRSAFDSLDQTGKQTALKDGITIVD</sequence>
<dbReference type="Proteomes" id="UP000008148">
    <property type="component" value="Chromosome"/>
</dbReference>
<protein>
    <recommendedName>
        <fullName evidence="2">DUF6651 domain-containing protein</fullName>
    </recommendedName>
</protein>
<feature type="domain" description="DUF6651" evidence="2">
    <location>
        <begin position="126"/>
        <end position="238"/>
    </location>
</feature>
<dbReference type="InterPro" id="IPR046593">
    <property type="entry name" value="DUF6651"/>
</dbReference>
<evidence type="ECO:0000313" key="4">
    <source>
        <dbReference type="Proteomes" id="UP000008148"/>
    </source>
</evidence>
<evidence type="ECO:0000313" key="3">
    <source>
        <dbReference type="EMBL" id="ABV12992.1"/>
    </source>
</evidence>
<name>A8AHM9_CITK8</name>
<gene>
    <name evidence="3" type="ordered locus">CKO_01865</name>
</gene>
<dbReference type="EMBL" id="CP000822">
    <property type="protein sequence ID" value="ABV12992.1"/>
    <property type="molecule type" value="Genomic_DNA"/>
</dbReference>
<organism evidence="3 4">
    <name type="scientific">Citrobacter koseri (strain ATCC BAA-895 / CDC 4225-83 / SGSC4696)</name>
    <dbReference type="NCBI Taxonomy" id="290338"/>
    <lineage>
        <taxon>Bacteria</taxon>
        <taxon>Pseudomonadati</taxon>
        <taxon>Pseudomonadota</taxon>
        <taxon>Gammaproteobacteria</taxon>
        <taxon>Enterobacterales</taxon>
        <taxon>Enterobacteriaceae</taxon>
        <taxon>Citrobacter</taxon>
    </lineage>
</organism>
<dbReference type="KEGG" id="cko:CKO_01865"/>
<keyword evidence="4" id="KW-1185">Reference proteome</keyword>
<dbReference type="HOGENOM" id="CLU_086656_1_0_6"/>
<evidence type="ECO:0000259" key="2">
    <source>
        <dbReference type="Pfam" id="PF20356"/>
    </source>
</evidence>
<evidence type="ECO:0000256" key="1">
    <source>
        <dbReference type="SAM" id="MobiDB-lite"/>
    </source>
</evidence>
<proteinExistence type="predicted"/>
<reference evidence="3 4" key="1">
    <citation type="submission" date="2007-08" db="EMBL/GenBank/DDBJ databases">
        <authorList>
            <consortium name="The Citrobacter koseri Genome Sequencing Project"/>
            <person name="McClelland M."/>
            <person name="Sanderson E.K."/>
            <person name="Porwollik S."/>
            <person name="Spieth J."/>
            <person name="Clifton W.S."/>
            <person name="Latreille P."/>
            <person name="Courtney L."/>
            <person name="Wang C."/>
            <person name="Pepin K."/>
            <person name="Bhonagiri V."/>
            <person name="Nash W."/>
            <person name="Johnson M."/>
            <person name="Thiruvilangam P."/>
            <person name="Wilson R."/>
        </authorList>
    </citation>
    <scope>NUCLEOTIDE SEQUENCE [LARGE SCALE GENOMIC DNA]</scope>
    <source>
        <strain evidence="4">ATCC BAA-895 / CDC 4225-83 / SGSC4696</strain>
    </source>
</reference>
<feature type="region of interest" description="Disordered" evidence="1">
    <location>
        <begin position="220"/>
        <end position="248"/>
    </location>
</feature>